<proteinExistence type="inferred from homology"/>
<dbReference type="PANTHER" id="PTHR48050:SF13">
    <property type="entry name" value="STEROL 3-BETA-GLUCOSYLTRANSFERASE UGT80A2"/>
    <property type="match status" value="1"/>
</dbReference>
<evidence type="ECO:0000259" key="5">
    <source>
        <dbReference type="Pfam" id="PF21036"/>
    </source>
</evidence>
<evidence type="ECO:0000256" key="2">
    <source>
        <dbReference type="ARBA" id="ARBA00022676"/>
    </source>
</evidence>
<dbReference type="Gene3D" id="3.40.50.2000">
    <property type="entry name" value="Glycogen Phosphorylase B"/>
    <property type="match status" value="2"/>
</dbReference>
<comment type="similarity">
    <text evidence="1">Belongs to the glycosyltransferase 28 family.</text>
</comment>
<accession>A0ABQ3KA03</accession>
<feature type="domain" description="Erythromycin biosynthesis protein CIII-like N-terminal" evidence="5">
    <location>
        <begin position="5"/>
        <end position="194"/>
    </location>
</feature>
<protein>
    <submittedName>
        <fullName evidence="6">Glycosyl transferase</fullName>
    </submittedName>
</protein>
<dbReference type="InterPro" id="IPR050426">
    <property type="entry name" value="Glycosyltransferase_28"/>
</dbReference>
<organism evidence="6 7">
    <name type="scientific">Amycolatopsis bullii</name>
    <dbReference type="NCBI Taxonomy" id="941987"/>
    <lineage>
        <taxon>Bacteria</taxon>
        <taxon>Bacillati</taxon>
        <taxon>Actinomycetota</taxon>
        <taxon>Actinomycetes</taxon>
        <taxon>Pseudonocardiales</taxon>
        <taxon>Pseudonocardiaceae</taxon>
        <taxon>Amycolatopsis</taxon>
    </lineage>
</organism>
<comment type="caution">
    <text evidence="6">The sequence shown here is derived from an EMBL/GenBank/DDBJ whole genome shotgun (WGS) entry which is preliminary data.</text>
</comment>
<evidence type="ECO:0000313" key="6">
    <source>
        <dbReference type="EMBL" id="GHG01777.1"/>
    </source>
</evidence>
<dbReference type="CDD" id="cd03784">
    <property type="entry name" value="GT1_Gtf-like"/>
    <property type="match status" value="1"/>
</dbReference>
<dbReference type="EMBL" id="BNAW01000004">
    <property type="protein sequence ID" value="GHG01777.1"/>
    <property type="molecule type" value="Genomic_DNA"/>
</dbReference>
<dbReference type="InterPro" id="IPR010610">
    <property type="entry name" value="EryCIII-like_C"/>
</dbReference>
<dbReference type="Pfam" id="PF06722">
    <property type="entry name" value="EryCIII-like_C"/>
    <property type="match status" value="1"/>
</dbReference>
<dbReference type="RefSeq" id="WP_191307790.1">
    <property type="nucleotide sequence ID" value="NZ_BNAW01000004.1"/>
</dbReference>
<keyword evidence="7" id="KW-1185">Reference proteome</keyword>
<dbReference type="Pfam" id="PF21036">
    <property type="entry name" value="EryCIII-like_N"/>
    <property type="match status" value="1"/>
</dbReference>
<evidence type="ECO:0000256" key="1">
    <source>
        <dbReference type="ARBA" id="ARBA00006962"/>
    </source>
</evidence>
<keyword evidence="2" id="KW-0328">Glycosyltransferase</keyword>
<reference evidence="7" key="1">
    <citation type="journal article" date="2019" name="Int. J. Syst. Evol. Microbiol.">
        <title>The Global Catalogue of Microorganisms (GCM) 10K type strain sequencing project: providing services to taxonomists for standard genome sequencing and annotation.</title>
        <authorList>
            <consortium name="The Broad Institute Genomics Platform"/>
            <consortium name="The Broad Institute Genome Sequencing Center for Infectious Disease"/>
            <person name="Wu L."/>
            <person name="Ma J."/>
        </authorList>
    </citation>
    <scope>NUCLEOTIDE SEQUENCE [LARGE SCALE GENOMIC DNA]</scope>
    <source>
        <strain evidence="7">CGMCC 4.7680</strain>
    </source>
</reference>
<evidence type="ECO:0000259" key="4">
    <source>
        <dbReference type="Pfam" id="PF06722"/>
    </source>
</evidence>
<sequence>MPLAWACRAAGHEVLVAVPENLVDTVLRSGLPAVSSGPPMDFVELGPELSTHPIEQRRHVHGRVFGRIAAATLPRMMSIVDAWRPDVVLSERAEFAGPLAAAAHGTPLADVRWGVAELPEYRAGAVEVLAGSPVAAGLTLPQPALSLSPWPPSLRLPHATGHLSFRHVSYNGTADVPDWVLAPRTKPRICLTLGTLVPRFGIPDLHGKMLAAVRELGRLDVDVVIAVDERAIASWGPLPENVSQAGRMPLHQVLGACDVLIQHGGQGTTLTAFSAGVPQLALPQFDDQFENADAVAKAGAGIRMLPDEVTPRAVAAHCEELLGTPAFATAAAAVACEMAAQLSPLDVVADLEALGG</sequence>
<evidence type="ECO:0000256" key="3">
    <source>
        <dbReference type="ARBA" id="ARBA00022679"/>
    </source>
</evidence>
<dbReference type="InterPro" id="IPR002213">
    <property type="entry name" value="UDP_glucos_trans"/>
</dbReference>
<gene>
    <name evidence="6" type="ORF">GCM10017567_16370</name>
</gene>
<dbReference type="SUPFAM" id="SSF53756">
    <property type="entry name" value="UDP-Glycosyltransferase/glycogen phosphorylase"/>
    <property type="match status" value="1"/>
</dbReference>
<keyword evidence="3 6" id="KW-0808">Transferase</keyword>
<feature type="domain" description="Erythromycin biosynthesis protein CIII-like C-terminal" evidence="4">
    <location>
        <begin position="214"/>
        <end position="354"/>
    </location>
</feature>
<dbReference type="InterPro" id="IPR048284">
    <property type="entry name" value="EryCIII-like_N"/>
</dbReference>
<name>A0ABQ3KA03_9PSEU</name>
<dbReference type="GO" id="GO:0016740">
    <property type="term" value="F:transferase activity"/>
    <property type="evidence" value="ECO:0007669"/>
    <property type="project" value="UniProtKB-KW"/>
</dbReference>
<evidence type="ECO:0000313" key="7">
    <source>
        <dbReference type="Proteomes" id="UP000649955"/>
    </source>
</evidence>
<dbReference type="PANTHER" id="PTHR48050">
    <property type="entry name" value="STEROL 3-BETA-GLUCOSYLTRANSFERASE"/>
    <property type="match status" value="1"/>
</dbReference>
<dbReference type="Proteomes" id="UP000649955">
    <property type="component" value="Unassembled WGS sequence"/>
</dbReference>